<dbReference type="PANTHER" id="PTHR15350:SF8">
    <property type="entry name" value="COP9 SIGNALOSOME COMPLEX SUBUNIT 7B"/>
    <property type="match status" value="1"/>
</dbReference>
<dbReference type="GO" id="GO:0000338">
    <property type="term" value="P:protein deneddylation"/>
    <property type="evidence" value="ECO:0007669"/>
    <property type="project" value="Ensembl"/>
</dbReference>
<evidence type="ECO:0000313" key="11">
    <source>
        <dbReference type="Proteomes" id="UP000008227"/>
    </source>
</evidence>
<dbReference type="Proteomes" id="UP000008227">
    <property type="component" value="Chromosome 15"/>
</dbReference>
<dbReference type="PaxDb" id="9823-ENSSSCP00000023022"/>
<evidence type="ECO:0000256" key="6">
    <source>
        <dbReference type="ARBA" id="ARBA00023242"/>
    </source>
</evidence>
<keyword evidence="6" id="KW-0539">Nucleus</keyword>
<keyword evidence="4" id="KW-0963">Cytoplasm</keyword>
<evidence type="ECO:0000256" key="8">
    <source>
        <dbReference type="SAM" id="MobiDB-lite"/>
    </source>
</evidence>
<reference evidence="10" key="3">
    <citation type="submission" date="2025-08" db="UniProtKB">
        <authorList>
            <consortium name="Ensembl"/>
        </authorList>
    </citation>
    <scope>IDENTIFICATION</scope>
</reference>
<dbReference type="Pfam" id="PF22061">
    <property type="entry name" value="CSN7_HB_subdom"/>
    <property type="match status" value="1"/>
</dbReference>
<dbReference type="Reactome" id="R-SSC-8856825">
    <property type="pathway name" value="Cargo recognition for clathrin-mediated endocytosis"/>
</dbReference>
<dbReference type="InterPro" id="IPR045237">
    <property type="entry name" value="COPS7/eIF3m"/>
</dbReference>
<dbReference type="Bgee" id="ENSSSCG00000033334">
    <property type="expression patterns" value="Expressed in oocyte and 44 other cell types or tissues"/>
</dbReference>
<evidence type="ECO:0000256" key="2">
    <source>
        <dbReference type="ARBA" id="ARBA00004496"/>
    </source>
</evidence>
<evidence type="ECO:0000256" key="5">
    <source>
        <dbReference type="ARBA" id="ARBA00022790"/>
    </source>
</evidence>
<dbReference type="Pfam" id="PF01399">
    <property type="entry name" value="PCI"/>
    <property type="match status" value="1"/>
</dbReference>
<protein>
    <submittedName>
        <fullName evidence="10">COP9 signalosome subunit 7B</fullName>
    </submittedName>
</protein>
<dbReference type="InterPro" id="IPR000717">
    <property type="entry name" value="PCI_dom"/>
</dbReference>
<dbReference type="Reactome" id="R-SSC-8951664">
    <property type="pathway name" value="Neddylation"/>
</dbReference>
<evidence type="ECO:0000313" key="10">
    <source>
        <dbReference type="Ensembl" id="ENSSSCP00000040612.3"/>
    </source>
</evidence>
<comment type="subcellular location">
    <subcellularLocation>
        <location evidence="2">Cytoplasm</location>
    </subcellularLocation>
    <subcellularLocation>
        <location evidence="1">Nucleus</location>
    </subcellularLocation>
</comment>
<proteinExistence type="inferred from homology"/>
<dbReference type="GO" id="GO:0005654">
    <property type="term" value="C:nucleoplasm"/>
    <property type="evidence" value="ECO:0007669"/>
    <property type="project" value="Ensembl"/>
</dbReference>
<dbReference type="PANTHER" id="PTHR15350">
    <property type="entry name" value="COP9 SIGNALOSOME COMPLEX SUBUNIT 7/DENDRITIC CELL PROTEIN GA17"/>
    <property type="match status" value="1"/>
</dbReference>
<dbReference type="Reactome" id="R-SSC-6781823">
    <property type="pathway name" value="Formation of TC-NER Pre-Incision Complex"/>
</dbReference>
<evidence type="ECO:0000256" key="4">
    <source>
        <dbReference type="ARBA" id="ARBA00022490"/>
    </source>
</evidence>
<organism evidence="10 11">
    <name type="scientific">Sus scrofa</name>
    <name type="common">Pig</name>
    <dbReference type="NCBI Taxonomy" id="9823"/>
    <lineage>
        <taxon>Eukaryota</taxon>
        <taxon>Metazoa</taxon>
        <taxon>Chordata</taxon>
        <taxon>Craniata</taxon>
        <taxon>Vertebrata</taxon>
        <taxon>Euteleostomi</taxon>
        <taxon>Mammalia</taxon>
        <taxon>Eutheria</taxon>
        <taxon>Laurasiatheria</taxon>
        <taxon>Artiodactyla</taxon>
        <taxon>Suina</taxon>
        <taxon>Suidae</taxon>
        <taxon>Sus</taxon>
    </lineage>
</organism>
<evidence type="ECO:0000256" key="7">
    <source>
        <dbReference type="ARBA" id="ARBA00025037"/>
    </source>
</evidence>
<dbReference type="Pfam" id="PF18392">
    <property type="entry name" value="CSN7a_helixI"/>
    <property type="match status" value="1"/>
</dbReference>
<reference evidence="10" key="4">
    <citation type="submission" date="2025-09" db="UniProtKB">
        <authorList>
            <consortium name="Ensembl"/>
        </authorList>
    </citation>
    <scope>IDENTIFICATION</scope>
</reference>
<dbReference type="ExpressionAtlas" id="A0A287A9J3">
    <property type="expression patterns" value="baseline and differential"/>
</dbReference>
<keyword evidence="11" id="KW-1185">Reference proteome</keyword>
<comment type="function">
    <text evidence="7">Component of the COP9 signalosome complex (CSN), a complex involved in various cellular and developmental processes. The CSN complex is an essential regulator of the ubiquitin (Ubl) conjugation pathway by mediating the deneddylation of the cullin subunits of SCF-type E3 ligase complexes, leading to decrease the Ubl ligase activity of SCF-type complexes such as SCF, CSA or DDB2. The complex is also involved in phosphorylation of p53/TP53, JUN, I-kappa-B-alpha/NFKBIA, ITPK1 and IRF8/ICSBP, possibly via its association with CK2 and PKD kinases. CSN-dependent phosphorylation of TP53 and JUN promotes and protects degradation by the Ubl system, respectively.</text>
</comment>
<reference evidence="11" key="1">
    <citation type="submission" date="2009-11" db="EMBL/GenBank/DDBJ databases">
        <authorList>
            <consortium name="Porcine genome sequencing project"/>
        </authorList>
    </citation>
    <scope>NUCLEOTIDE SEQUENCE [LARGE SCALE GENOMIC DNA]</scope>
    <source>
        <strain evidence="11">Duroc</strain>
    </source>
</reference>
<feature type="compositionally biased region" description="Basic residues" evidence="8">
    <location>
        <begin position="1"/>
        <end position="10"/>
    </location>
</feature>
<dbReference type="SMART" id="SM00088">
    <property type="entry name" value="PINT"/>
    <property type="match status" value="1"/>
</dbReference>
<name>A0A287A9J3_PIG</name>
<dbReference type="GO" id="GO:0005737">
    <property type="term" value="C:cytoplasm"/>
    <property type="evidence" value="ECO:0007669"/>
    <property type="project" value="UniProtKB-SubCell"/>
</dbReference>
<dbReference type="GO" id="GO:0008180">
    <property type="term" value="C:COP9 signalosome"/>
    <property type="evidence" value="ECO:0000318"/>
    <property type="project" value="GO_Central"/>
</dbReference>
<dbReference type="InterPro" id="IPR041481">
    <property type="entry name" value="CSN7_helixI"/>
</dbReference>
<dbReference type="Ensembl" id="ENSSSCT00000047636.3">
    <property type="protein sequence ID" value="ENSSSCP00000040612.3"/>
    <property type="gene ID" value="ENSSSCG00000033334.3"/>
</dbReference>
<evidence type="ECO:0000256" key="3">
    <source>
        <dbReference type="ARBA" id="ARBA00008482"/>
    </source>
</evidence>
<dbReference type="GeneTree" id="ENSGT00940000157155"/>
<sequence length="294" mass="33455">MSHITRRPNKRSQGQRMAGEQKPSSNLLEQFILLAKGTSGSALTALISQVLEAPGVYVFGELLELANVQELAEGANAAYLQLLNLFAYGTYPDYIANKESLPELSTAQQNKLKHLTIVSLASRMKCIPYSVLLRDLEMRNLRELEDLIIEAVYTDIIQGKLDQRNQLLEVDFCIGRDIRKKDINNIVKTLHEWCDGCEAVLLGIEQQVLRANQYKENHSRTQQQVEAEIACSQRGELDVSPQNLIRAAIFWLPTSRRHSKPRRPLPRRRWSSSWLNESVPRTPSRGSPLRRCPK</sequence>
<feature type="domain" description="PCI" evidence="9">
    <location>
        <begin position="8"/>
        <end position="175"/>
    </location>
</feature>
<gene>
    <name evidence="10" type="primary">COPS7B</name>
</gene>
<dbReference type="FunCoup" id="A0A287A9J3">
    <property type="interactions" value="2988"/>
</dbReference>
<accession>A0A287A9J3</accession>
<reference evidence="10" key="2">
    <citation type="journal article" date="2020" name="Gigascience">
        <title>An improved pig reference genome sequence to enable pig genetics and genomics research.</title>
        <authorList>
            <person name="Warr A."/>
            <person name="Affara N."/>
            <person name="Aken B."/>
            <person name="Beiki H."/>
            <person name="Bickhart D.M."/>
            <person name="Billis K."/>
            <person name="Chow W."/>
            <person name="Eory L."/>
            <person name="Finlayson H.A."/>
            <person name="Flicek P."/>
            <person name="Giron C.G."/>
            <person name="Griffin D.K."/>
            <person name="Hall R."/>
            <person name="Hannum G."/>
            <person name="Hourlier T."/>
            <person name="Howe K."/>
            <person name="Hume D.A."/>
            <person name="Izuogu O."/>
            <person name="Kim K."/>
            <person name="Koren S."/>
            <person name="Liu H."/>
            <person name="Manchanda N."/>
            <person name="Martin F.J."/>
            <person name="Nonneman D.J."/>
            <person name="O'Connor R.E."/>
            <person name="Phillippy A.M."/>
            <person name="Rohrer G.A."/>
            <person name="Rosen B.D."/>
            <person name="Rund L.A."/>
            <person name="Sargent C.A."/>
            <person name="Schook L.B."/>
            <person name="Schroeder S.G."/>
            <person name="Schwartz A.S."/>
            <person name="Skinner B.M."/>
            <person name="Talbot R."/>
            <person name="Tseng E."/>
            <person name="Tuggle C.K."/>
            <person name="Watson M."/>
            <person name="Smith T.P.L."/>
            <person name="Archibald A.L."/>
        </authorList>
    </citation>
    <scope>NUCLEOTIDE SEQUENCE [LARGE SCALE GENOMIC DNA]</scope>
    <source>
        <strain evidence="10">Duroc</strain>
    </source>
</reference>
<feature type="region of interest" description="Disordered" evidence="8">
    <location>
        <begin position="1"/>
        <end position="23"/>
    </location>
</feature>
<dbReference type="AlphaFoldDB" id="A0A287A9J3"/>
<dbReference type="GO" id="GO:0010387">
    <property type="term" value="P:COP9 signalosome assembly"/>
    <property type="evidence" value="ECO:0007669"/>
    <property type="project" value="InterPro"/>
</dbReference>
<dbReference type="PROSITE" id="PS50250">
    <property type="entry name" value="PCI"/>
    <property type="match status" value="1"/>
</dbReference>
<keyword evidence="5" id="KW-0736">Signalosome</keyword>
<evidence type="ECO:0000256" key="1">
    <source>
        <dbReference type="ARBA" id="ARBA00004123"/>
    </source>
</evidence>
<comment type="similarity">
    <text evidence="3">Belongs to the CSN7/EIF3M family. CSN7 subfamily.</text>
</comment>
<evidence type="ECO:0000259" key="9">
    <source>
        <dbReference type="PROSITE" id="PS50250"/>
    </source>
</evidence>